<evidence type="ECO:0000313" key="1">
    <source>
        <dbReference type="EMBL" id="CAA9318938.1"/>
    </source>
</evidence>
<proteinExistence type="predicted"/>
<dbReference type="EMBL" id="CADCTY010000469">
    <property type="protein sequence ID" value="CAA9318938.1"/>
    <property type="molecule type" value="Genomic_DNA"/>
</dbReference>
<gene>
    <name evidence="1" type="ORF">AVDCRST_MAG94-1361</name>
</gene>
<organism evidence="1">
    <name type="scientific">uncultured Leptolyngbya sp</name>
    <dbReference type="NCBI Taxonomy" id="332963"/>
    <lineage>
        <taxon>Bacteria</taxon>
        <taxon>Bacillati</taxon>
        <taxon>Cyanobacteriota</taxon>
        <taxon>Cyanophyceae</taxon>
        <taxon>Leptolyngbyales</taxon>
        <taxon>Leptolyngbyaceae</taxon>
        <taxon>Leptolyngbya group</taxon>
        <taxon>Leptolyngbya</taxon>
        <taxon>environmental samples</taxon>
    </lineage>
</organism>
<protein>
    <submittedName>
        <fullName evidence="1">Uncharacterized protein</fullName>
    </submittedName>
</protein>
<dbReference type="AlphaFoldDB" id="A0A6J4KYM9"/>
<sequence>MAAQLPKLRAIADTTTIDNQRSRFDRCDPTSRGTMFIQ</sequence>
<reference evidence="1" key="1">
    <citation type="submission" date="2020-02" db="EMBL/GenBank/DDBJ databases">
        <authorList>
            <person name="Meier V. D."/>
        </authorList>
    </citation>
    <scope>NUCLEOTIDE SEQUENCE</scope>
    <source>
        <strain evidence="1">AVDCRST_MAG94</strain>
    </source>
</reference>
<accession>A0A6J4KYM9</accession>
<name>A0A6J4KYM9_9CYAN</name>